<evidence type="ECO:0000313" key="2">
    <source>
        <dbReference type="EMBL" id="SPF29447.1"/>
    </source>
</evidence>
<dbReference type="PROSITE" id="PS51841">
    <property type="entry name" value="LTD"/>
    <property type="match status" value="1"/>
</dbReference>
<dbReference type="OrthoDB" id="7795520at2"/>
<dbReference type="Pfam" id="PF00932">
    <property type="entry name" value="LTD"/>
    <property type="match status" value="1"/>
</dbReference>
<name>A0A2R8AB42_9RHOB</name>
<evidence type="ECO:0000313" key="3">
    <source>
        <dbReference type="Proteomes" id="UP000244932"/>
    </source>
</evidence>
<dbReference type="Pfam" id="PF13403">
    <property type="entry name" value="Hint_2"/>
    <property type="match status" value="1"/>
</dbReference>
<protein>
    <recommendedName>
        <fullName evidence="1">LTD domain-containing protein</fullName>
    </recommendedName>
</protein>
<dbReference type="EMBL" id="OMKW01000002">
    <property type="protein sequence ID" value="SPF29447.1"/>
    <property type="molecule type" value="Genomic_DNA"/>
</dbReference>
<dbReference type="SUPFAM" id="SSF51294">
    <property type="entry name" value="Hedgehog/intein (Hint) domain"/>
    <property type="match status" value="1"/>
</dbReference>
<evidence type="ECO:0000259" key="1">
    <source>
        <dbReference type="PROSITE" id="PS51841"/>
    </source>
</evidence>
<reference evidence="2 3" key="1">
    <citation type="submission" date="2018-03" db="EMBL/GenBank/DDBJ databases">
        <authorList>
            <person name="Keele B.F."/>
        </authorList>
    </citation>
    <scope>NUCLEOTIDE SEQUENCE [LARGE SCALE GENOMIC DNA]</scope>
    <source>
        <strain evidence="2 3">CeCT 8812</strain>
    </source>
</reference>
<dbReference type="AlphaFoldDB" id="A0A2R8AB42"/>
<accession>A0A2R8AB42</accession>
<dbReference type="SUPFAM" id="SSF74853">
    <property type="entry name" value="Lamin A/C globular tail domain"/>
    <property type="match status" value="1"/>
</dbReference>
<dbReference type="InterPro" id="IPR001322">
    <property type="entry name" value="Lamin_tail_dom"/>
</dbReference>
<keyword evidence="3" id="KW-1185">Reference proteome</keyword>
<sequence>MAEQIRGGIVISEILADPNGINNFDTDGDGTARGGDEFIELRNDSDGAIDIGGLEFWDRGRGGWYTVPDGTILQPDATFTVVRDVAAGGSLPSGGPNDVVAESGFGQNVINNNGDNVVIYDPDADEYIQALFNGDAEDDPVGGPGYAGFSATATQIGVTDDFGSDVDGQSMQLGPGGNEYFTGTPTPAAENICFCSGARILTPTGPRLIETLGVGDLVITRDRGMCAIRWVGRRDITWRDQLAQPSLRPILIRAGALGPDAPQFDLRLSPQHRVVCRLPGGASLHSHGLIAVVSLLGRPGVEIDESGASFSYHHIALDRHEVIFAEGLPTETLLFGKQARETLGADQMAELERIFPDLDITGEQPADELVPTAYGPIVH</sequence>
<gene>
    <name evidence="2" type="ORF">POI8812_01757</name>
</gene>
<dbReference type="RefSeq" id="WP_108782145.1">
    <property type="nucleotide sequence ID" value="NZ_OMKW01000002.1"/>
</dbReference>
<dbReference type="Proteomes" id="UP000244932">
    <property type="component" value="Unassembled WGS sequence"/>
</dbReference>
<dbReference type="InterPro" id="IPR028992">
    <property type="entry name" value="Hedgehog/Intein_dom"/>
</dbReference>
<dbReference type="Gene3D" id="2.60.40.1260">
    <property type="entry name" value="Lamin Tail domain"/>
    <property type="match status" value="1"/>
</dbReference>
<dbReference type="InterPro" id="IPR036415">
    <property type="entry name" value="Lamin_tail_dom_sf"/>
</dbReference>
<proteinExistence type="predicted"/>
<dbReference type="InterPro" id="IPR036844">
    <property type="entry name" value="Hint_dom_sf"/>
</dbReference>
<organism evidence="2 3">
    <name type="scientific">Pontivivens insulae</name>
    <dbReference type="NCBI Taxonomy" id="1639689"/>
    <lineage>
        <taxon>Bacteria</taxon>
        <taxon>Pseudomonadati</taxon>
        <taxon>Pseudomonadota</taxon>
        <taxon>Alphaproteobacteria</taxon>
        <taxon>Rhodobacterales</taxon>
        <taxon>Paracoccaceae</taxon>
        <taxon>Pontivivens</taxon>
    </lineage>
</organism>
<feature type="domain" description="LTD" evidence="1">
    <location>
        <begin position="1"/>
        <end position="160"/>
    </location>
</feature>